<dbReference type="InterPro" id="IPR023346">
    <property type="entry name" value="Lysozyme-like_dom_sf"/>
</dbReference>
<dbReference type="InterPro" id="IPR008258">
    <property type="entry name" value="Transglycosylase_SLT_dom_1"/>
</dbReference>
<feature type="compositionally biased region" description="Basic and acidic residues" evidence="3">
    <location>
        <begin position="96"/>
        <end position="107"/>
    </location>
</feature>
<protein>
    <submittedName>
        <fullName evidence="5">Transglycosylase SLT domain-containing protein</fullName>
    </submittedName>
</protein>
<feature type="compositionally biased region" description="Basic and acidic residues" evidence="3">
    <location>
        <begin position="75"/>
        <end position="88"/>
    </location>
</feature>
<dbReference type="SUPFAM" id="SSF53955">
    <property type="entry name" value="Lysozyme-like"/>
    <property type="match status" value="1"/>
</dbReference>
<feature type="domain" description="Transglycosylase SLT" evidence="4">
    <location>
        <begin position="126"/>
        <end position="223"/>
    </location>
</feature>
<dbReference type="Proteomes" id="UP000199468">
    <property type="component" value="Unassembled WGS sequence"/>
</dbReference>
<dbReference type="PANTHER" id="PTHR37423">
    <property type="entry name" value="SOLUBLE LYTIC MUREIN TRANSGLYCOSYLASE-RELATED"/>
    <property type="match status" value="1"/>
</dbReference>
<comment type="caution">
    <text evidence="5">The sequence shown here is derived from an EMBL/GenBank/DDBJ whole genome shotgun (WGS) entry which is preliminary data.</text>
</comment>
<gene>
    <name evidence="5" type="ORF">SAMN05421844_102332</name>
</gene>
<evidence type="ECO:0000313" key="5">
    <source>
        <dbReference type="EMBL" id="SDF90906.1"/>
    </source>
</evidence>
<dbReference type="PANTHER" id="PTHR37423:SF2">
    <property type="entry name" value="MEMBRANE-BOUND LYTIC MUREIN TRANSGLYCOSYLASE C"/>
    <property type="match status" value="1"/>
</dbReference>
<evidence type="ECO:0000259" key="4">
    <source>
        <dbReference type="Pfam" id="PF01464"/>
    </source>
</evidence>
<organism evidence="5 6">
    <name type="scientific">Bosea robiniae</name>
    <dbReference type="NCBI Taxonomy" id="1036780"/>
    <lineage>
        <taxon>Bacteria</taxon>
        <taxon>Pseudomonadati</taxon>
        <taxon>Pseudomonadota</taxon>
        <taxon>Alphaproteobacteria</taxon>
        <taxon>Hyphomicrobiales</taxon>
        <taxon>Boseaceae</taxon>
        <taxon>Bosea</taxon>
    </lineage>
</organism>
<name>A0ABY0NPT7_9HYPH</name>
<evidence type="ECO:0000313" key="6">
    <source>
        <dbReference type="Proteomes" id="UP000199468"/>
    </source>
</evidence>
<evidence type="ECO:0000256" key="3">
    <source>
        <dbReference type="SAM" id="MobiDB-lite"/>
    </source>
</evidence>
<sequence>MRQIIDTFDHQLSGPIGQSWLNGVQFDMRYICGGLAAACLISLSGVALAEDFVNAETDPRAIVLRDAEIARAKAAEDKGEKAPVEARAPKAGARTAKAEGDKTETRASRALAAPAGTEGIKAIVARHAAANGVPFSLADAVVRVESRYNPRASHAGNYGLMQIRHQTARGLGYSGSASGLLDAETNARYGMKYLAMAYKMAGGDTCRTVMKYQSGHMTNRMSGANRAYCAKVRTITARN</sequence>
<dbReference type="Gene3D" id="1.10.530.10">
    <property type="match status" value="1"/>
</dbReference>
<keyword evidence="6" id="KW-1185">Reference proteome</keyword>
<evidence type="ECO:0000256" key="1">
    <source>
        <dbReference type="ARBA" id="ARBA00007734"/>
    </source>
</evidence>
<reference evidence="5 6" key="1">
    <citation type="submission" date="2016-10" db="EMBL/GenBank/DDBJ databases">
        <authorList>
            <person name="Varghese N."/>
            <person name="Submissions S."/>
        </authorList>
    </citation>
    <scope>NUCLEOTIDE SEQUENCE [LARGE SCALE GENOMIC DNA]</scope>
    <source>
        <strain evidence="5 6">DSM 26672</strain>
    </source>
</reference>
<accession>A0ABY0NPT7</accession>
<comment type="similarity">
    <text evidence="2">Belongs to the virb1 family.</text>
</comment>
<evidence type="ECO:0000256" key="2">
    <source>
        <dbReference type="ARBA" id="ARBA00009387"/>
    </source>
</evidence>
<dbReference type="Pfam" id="PF01464">
    <property type="entry name" value="SLT"/>
    <property type="match status" value="1"/>
</dbReference>
<dbReference type="EMBL" id="FNBZ01000002">
    <property type="protein sequence ID" value="SDF90906.1"/>
    <property type="molecule type" value="Genomic_DNA"/>
</dbReference>
<comment type="similarity">
    <text evidence="1">Belongs to the transglycosylase Slt family.</text>
</comment>
<proteinExistence type="inferred from homology"/>
<feature type="region of interest" description="Disordered" evidence="3">
    <location>
        <begin position="75"/>
        <end position="109"/>
    </location>
</feature>